<gene>
    <name evidence="1" type="ORF">M9H77_35017</name>
</gene>
<name>A0ACB9ZMU4_CATRO</name>
<evidence type="ECO:0000313" key="2">
    <source>
        <dbReference type="Proteomes" id="UP001060085"/>
    </source>
</evidence>
<organism evidence="1 2">
    <name type="scientific">Catharanthus roseus</name>
    <name type="common">Madagascar periwinkle</name>
    <name type="synonym">Vinca rosea</name>
    <dbReference type="NCBI Taxonomy" id="4058"/>
    <lineage>
        <taxon>Eukaryota</taxon>
        <taxon>Viridiplantae</taxon>
        <taxon>Streptophyta</taxon>
        <taxon>Embryophyta</taxon>
        <taxon>Tracheophyta</taxon>
        <taxon>Spermatophyta</taxon>
        <taxon>Magnoliopsida</taxon>
        <taxon>eudicotyledons</taxon>
        <taxon>Gunneridae</taxon>
        <taxon>Pentapetalae</taxon>
        <taxon>asterids</taxon>
        <taxon>lamiids</taxon>
        <taxon>Gentianales</taxon>
        <taxon>Apocynaceae</taxon>
        <taxon>Rauvolfioideae</taxon>
        <taxon>Vinceae</taxon>
        <taxon>Catharanthinae</taxon>
        <taxon>Catharanthus</taxon>
    </lineage>
</organism>
<reference evidence="2" key="1">
    <citation type="journal article" date="2023" name="Nat. Plants">
        <title>Single-cell RNA sequencing provides a high-resolution roadmap for understanding the multicellular compartmentation of specialized metabolism.</title>
        <authorList>
            <person name="Sun S."/>
            <person name="Shen X."/>
            <person name="Li Y."/>
            <person name="Li Y."/>
            <person name="Wang S."/>
            <person name="Li R."/>
            <person name="Zhang H."/>
            <person name="Shen G."/>
            <person name="Guo B."/>
            <person name="Wei J."/>
            <person name="Xu J."/>
            <person name="St-Pierre B."/>
            <person name="Chen S."/>
            <person name="Sun C."/>
        </authorList>
    </citation>
    <scope>NUCLEOTIDE SEQUENCE [LARGE SCALE GENOMIC DNA]</scope>
</reference>
<proteinExistence type="predicted"/>
<dbReference type="Proteomes" id="UP001060085">
    <property type="component" value="Linkage Group LG08"/>
</dbReference>
<evidence type="ECO:0000313" key="1">
    <source>
        <dbReference type="EMBL" id="KAI5649012.1"/>
    </source>
</evidence>
<protein>
    <submittedName>
        <fullName evidence="1">Uncharacterized protein</fullName>
    </submittedName>
</protein>
<dbReference type="EMBL" id="CM044708">
    <property type="protein sequence ID" value="KAI5649012.1"/>
    <property type="molecule type" value="Genomic_DNA"/>
</dbReference>
<comment type="caution">
    <text evidence="1">The sequence shown here is derived from an EMBL/GenBank/DDBJ whole genome shotgun (WGS) entry which is preliminary data.</text>
</comment>
<sequence length="1403" mass="158277">MESMDVEMTQQLSADPFTFARNYQLEALEKAIEQNTIVFLETGSGKTLIAVMLLRRYAHHLRKPSPFFAVFLVPTVVLVHQQGETLMMHTDLKVGMFWGELGVDYWDAATWEQQVDKYEVLVMTPAILLAALKHSFLKFDMIKVLIFDECHNARGNHPYACIMKEFYHMKLISNNSNLPRVLGMTASPIKAKGCSTGLAYWEQIHELENLMHSKIYTCANESELAKYIPFSTVRVKFYEDMAIPYGLFEALINELKMLKVKHEHFLGETMVPESMAESTRKRLKRIFSTLEFCMKELGVRLALKAAEFLSSVRMDMLWEKVDVRGETLVKNFCLDASKIFSAWIPSGLSWYTGSDRKADADAGYLSTKVICLIESLLEYSEIKDLRCIIFVERIITAIVLETLLNEFLPGLSGWRTAYTAGNNSCTQSQSRNDQNKIVEEFRSGRVNIIVATSMLEEGLDVQSCNLVIRFDPSATICSFIQSRGRARMQNSHFLIMLKSGDTSSRAQVENFLASGETMRQQSLSHASVPCEPLDESFYEKDFYKVEATGAIVNLSSSVSLLNFYCSRLPSDGYFKPAPRLVMDKDSEICTLLLPRSCPIKSVVVQGNKQKLKKLACLEACKKLHQIGALTDNLVPEIVEEEKDAQDMSGSGKYIVEQMQYVPPELVGCAGNETEILYYCYLIELEPDFNDDIKPHNIVLALRIRLELDVKTLNFDLDIGKGSLMVTMRYIGDIKLASEEVLVCQRFQVTVLRVLIDQNLDKLLGVLVALRQRGGGAVFDYLLLPSAGSHQNPSINWNCVSSVQFLCRKNSPVDCISARCHGLLLHTVKGSVCRCVLENCLVVTPHNNHVYCITGVMDNLNGNSTLCLRDGGFITYIAYFKQRHSLTLAHVEQPLLRGKRIFSTRNYLQQWRNQKAKESTKSSVELPPELCYVIMSPISAATFYSFCYAPSIVHRIESLLLAANLKRILVDFCMQNEVIPTSKVLEAITTKQCQEKFHLESLETLGDSFLKFAVSQQLFKTYQNHHEGILTIKREKIISNASLSKLGCDRKILGFIRNEPFDPKAWIIPGDYTGTSTMDWEFLSGRKIFHTSGRKKIKSKRVADVVEALIGACLESGGESAAISFMEWLGIKVDLNRFPYTMPLSMSPEKLVDIKFFESLLKYKFCDASLLVEALTHGSYMLTEIPRCFQRLEFLGDAVLDYLITKYLYDKHPGLSPGLLTDLRSASVNNDCYAQSAIKAGLHKHILHASQELHRKIVIAVQNIENSSVSSFGWESETQFPKVLGDIIESLAGAIFLDSEYNKEVVFQSISPLLEPLISPEMLKLHPVRELTELCQKKHYIMKEPVVTRINGKAIITVEVDANGVVHKHSCPGTDKKTAKRSACKALLKLLKESKSGTQRRSHI</sequence>
<accession>A0ACB9ZMU4</accession>
<keyword evidence="2" id="KW-1185">Reference proteome</keyword>